<proteinExistence type="inferred from homology"/>
<sequence>MSGSTQAVMMPENVRKSAIGMGLYQVSKGMAIVGGFLFIALIVMSCYSLVGRKLGNGGVLGDIEIMQMGCAVAASLFLPFCTLMSEHLKVDFFTAKFPPVLRNKMDALADLLLGLVSFLLVWRIALQSETLKEYEEVTALLSFPTWIPNAAIMLGFIVMGLCAFFHFYIHLTSKD</sequence>
<dbReference type="Proteomes" id="UP000540079">
    <property type="component" value="Unassembled WGS sequence"/>
</dbReference>
<keyword evidence="5 7" id="KW-1133">Transmembrane helix</keyword>
<evidence type="ECO:0000313" key="10">
    <source>
        <dbReference type="Proteomes" id="UP000540079"/>
    </source>
</evidence>
<dbReference type="InterPro" id="IPR055348">
    <property type="entry name" value="DctQ"/>
</dbReference>
<keyword evidence="2 7" id="KW-0813">Transport</keyword>
<dbReference type="Pfam" id="PF04290">
    <property type="entry name" value="DctQ"/>
    <property type="match status" value="1"/>
</dbReference>
<evidence type="ECO:0000256" key="5">
    <source>
        <dbReference type="ARBA" id="ARBA00022989"/>
    </source>
</evidence>
<keyword evidence="7" id="KW-0997">Cell inner membrane</keyword>
<evidence type="ECO:0000256" key="7">
    <source>
        <dbReference type="RuleBase" id="RU369079"/>
    </source>
</evidence>
<evidence type="ECO:0000313" key="9">
    <source>
        <dbReference type="EMBL" id="NNI79911.1"/>
    </source>
</evidence>
<comment type="caution">
    <text evidence="9">The sequence shown here is derived from an EMBL/GenBank/DDBJ whole genome shotgun (WGS) entry which is preliminary data.</text>
</comment>
<accession>A0A328UPQ6</accession>
<protein>
    <recommendedName>
        <fullName evidence="7">TRAP transporter small permease protein</fullName>
    </recommendedName>
</protein>
<dbReference type="GO" id="GO:0005886">
    <property type="term" value="C:plasma membrane"/>
    <property type="evidence" value="ECO:0007669"/>
    <property type="project" value="UniProtKB-SubCell"/>
</dbReference>
<dbReference type="RefSeq" id="WP_005724331.1">
    <property type="nucleotide sequence ID" value="NZ_CP017961.1"/>
</dbReference>
<evidence type="ECO:0000256" key="1">
    <source>
        <dbReference type="ARBA" id="ARBA00004651"/>
    </source>
</evidence>
<gene>
    <name evidence="9" type="ORF">C2800_10880</name>
</gene>
<feature type="transmembrane region" description="Helical" evidence="7">
    <location>
        <begin position="146"/>
        <end position="169"/>
    </location>
</feature>
<evidence type="ECO:0000256" key="6">
    <source>
        <dbReference type="ARBA" id="ARBA00023136"/>
    </source>
</evidence>
<evidence type="ECO:0000256" key="2">
    <source>
        <dbReference type="ARBA" id="ARBA00022448"/>
    </source>
</evidence>
<organism evidence="9 10">
    <name type="scientific">Pasteurella multocida</name>
    <dbReference type="NCBI Taxonomy" id="747"/>
    <lineage>
        <taxon>Bacteria</taxon>
        <taxon>Pseudomonadati</taxon>
        <taxon>Pseudomonadota</taxon>
        <taxon>Gammaproteobacteria</taxon>
        <taxon>Pasteurellales</taxon>
        <taxon>Pasteurellaceae</taxon>
        <taxon>Pasteurella</taxon>
    </lineage>
</organism>
<name>A0A328UPQ6_PASMD</name>
<reference evidence="9 10" key="1">
    <citation type="journal article" date="2018" name="Front. Microbiol.">
        <title>Genetic and Phylogenetic Characteristics of Pasteurella multocida Isolates From Different Host Species.</title>
        <authorList>
            <person name="Peng Z."/>
            <person name="Liang W."/>
            <person name="Wang F."/>
            <person name="Xu Z."/>
            <person name="Xie Z."/>
            <person name="Lian Z."/>
            <person name="Hua L."/>
            <person name="Zhou R."/>
            <person name="Chen H."/>
            <person name="Wu B."/>
        </authorList>
    </citation>
    <scope>NUCLEOTIDE SEQUENCE [LARGE SCALE GENOMIC DNA]</scope>
    <source>
        <strain evidence="9 10">HNA06</strain>
    </source>
</reference>
<feature type="transmembrane region" description="Helical" evidence="7">
    <location>
        <begin position="65"/>
        <end position="86"/>
    </location>
</feature>
<keyword evidence="3" id="KW-1003">Cell membrane</keyword>
<comment type="function">
    <text evidence="7">Part of the tripartite ATP-independent periplasmic (TRAP) transport system.</text>
</comment>
<evidence type="ECO:0000256" key="3">
    <source>
        <dbReference type="ARBA" id="ARBA00022475"/>
    </source>
</evidence>
<dbReference type="EMBL" id="PPVL01000012">
    <property type="protein sequence ID" value="NNI79911.1"/>
    <property type="molecule type" value="Genomic_DNA"/>
</dbReference>
<comment type="subcellular location">
    <subcellularLocation>
        <location evidence="7">Cell inner membrane</location>
        <topology evidence="7">Multi-pass membrane protein</topology>
    </subcellularLocation>
    <subcellularLocation>
        <location evidence="1">Cell membrane</location>
        <topology evidence="1">Multi-pass membrane protein</topology>
    </subcellularLocation>
</comment>
<comment type="similarity">
    <text evidence="7">Belongs to the TRAP transporter small permease family.</text>
</comment>
<feature type="transmembrane region" description="Helical" evidence="7">
    <location>
        <begin position="107"/>
        <end position="126"/>
    </location>
</feature>
<feature type="transmembrane region" description="Helical" evidence="7">
    <location>
        <begin position="30"/>
        <end position="50"/>
    </location>
</feature>
<keyword evidence="6 7" id="KW-0472">Membrane</keyword>
<comment type="subunit">
    <text evidence="7">The complex comprises the extracytoplasmic solute receptor protein and the two transmembrane proteins.</text>
</comment>
<keyword evidence="4 7" id="KW-0812">Transmembrane</keyword>
<evidence type="ECO:0000256" key="4">
    <source>
        <dbReference type="ARBA" id="ARBA00022692"/>
    </source>
</evidence>
<feature type="domain" description="Tripartite ATP-independent periplasmic transporters DctQ component" evidence="8">
    <location>
        <begin position="41"/>
        <end position="164"/>
    </location>
</feature>
<dbReference type="AlphaFoldDB" id="A0A328UPQ6"/>
<evidence type="ECO:0000259" key="8">
    <source>
        <dbReference type="Pfam" id="PF04290"/>
    </source>
</evidence>
<dbReference type="GO" id="GO:0022857">
    <property type="term" value="F:transmembrane transporter activity"/>
    <property type="evidence" value="ECO:0007669"/>
    <property type="project" value="UniProtKB-UniRule"/>
</dbReference>
<dbReference type="OMA" id="ISLCLPW"/>